<evidence type="ECO:0000313" key="1">
    <source>
        <dbReference type="EMBL" id="PWN97275.1"/>
    </source>
</evidence>
<dbReference type="Proteomes" id="UP000245946">
    <property type="component" value="Unassembled WGS sequence"/>
</dbReference>
<evidence type="ECO:0000313" key="2">
    <source>
        <dbReference type="Proteomes" id="UP000245946"/>
    </source>
</evidence>
<keyword evidence="2" id="KW-1185">Reference proteome</keyword>
<dbReference type="RefSeq" id="XP_025597554.1">
    <property type="nucleotide sequence ID" value="XM_025745685.1"/>
</dbReference>
<dbReference type="AlphaFoldDB" id="A0A316ZAI6"/>
<dbReference type="GeneID" id="37273229"/>
<organism evidence="1 2">
    <name type="scientific">Tilletiopsis washingtonensis</name>
    <dbReference type="NCBI Taxonomy" id="58919"/>
    <lineage>
        <taxon>Eukaryota</taxon>
        <taxon>Fungi</taxon>
        <taxon>Dikarya</taxon>
        <taxon>Basidiomycota</taxon>
        <taxon>Ustilaginomycotina</taxon>
        <taxon>Exobasidiomycetes</taxon>
        <taxon>Entylomatales</taxon>
        <taxon>Entylomatales incertae sedis</taxon>
        <taxon>Tilletiopsis</taxon>
    </lineage>
</organism>
<accession>A0A316ZAI6</accession>
<name>A0A316ZAI6_9BASI</name>
<sequence length="273" mass="28637">MGCFGRQRGEAAAALQRCSISCRAAASAAAGGSVALCRCLRLHGSTPLRPRASPLPTLAARLRLILHLRSGCKARCAASALLRPCTLDALPHRDALMANWRCGRSCRLWVLCRCLLLSERDCERQNKACCGCAVRAGMRARETSVAARREHPAAAAKKSEGAAATNASACAKNCLHTIRQRQRAAALRSSLSAPPALTAEVSHQVQPRSSWHPSCYARTQVGEKNCSCSMAAAHPAAAAAVTAHEPDAGATNAMSASLVALVRPQPRSSEGAA</sequence>
<gene>
    <name evidence="1" type="ORF">FA09DRAFT_47905</name>
</gene>
<proteinExistence type="predicted"/>
<reference evidence="1 2" key="1">
    <citation type="journal article" date="2018" name="Mol. Biol. Evol.">
        <title>Broad Genomic Sampling Reveals a Smut Pathogenic Ancestry of the Fungal Clade Ustilaginomycotina.</title>
        <authorList>
            <person name="Kijpornyongpan T."/>
            <person name="Mondo S.J."/>
            <person name="Barry K."/>
            <person name="Sandor L."/>
            <person name="Lee J."/>
            <person name="Lipzen A."/>
            <person name="Pangilinan J."/>
            <person name="LaButti K."/>
            <person name="Hainaut M."/>
            <person name="Henrissat B."/>
            <person name="Grigoriev I.V."/>
            <person name="Spatafora J.W."/>
            <person name="Aime M.C."/>
        </authorList>
    </citation>
    <scope>NUCLEOTIDE SEQUENCE [LARGE SCALE GENOMIC DNA]</scope>
    <source>
        <strain evidence="1 2">MCA 4186</strain>
    </source>
</reference>
<dbReference type="EMBL" id="KZ819295">
    <property type="protein sequence ID" value="PWN97275.1"/>
    <property type="molecule type" value="Genomic_DNA"/>
</dbReference>
<protein>
    <submittedName>
        <fullName evidence="1">Uncharacterized protein</fullName>
    </submittedName>
</protein>